<protein>
    <recommendedName>
        <fullName evidence="4">N-acetyltransferase domain-containing protein</fullName>
    </recommendedName>
</protein>
<dbReference type="Pfam" id="PF00583">
    <property type="entry name" value="Acetyltransf_1"/>
    <property type="match status" value="1"/>
</dbReference>
<evidence type="ECO:0000256" key="1">
    <source>
        <dbReference type="ARBA" id="ARBA00022679"/>
    </source>
</evidence>
<dbReference type="KEGG" id="sesp:BN6_25520"/>
<evidence type="ECO:0000256" key="2">
    <source>
        <dbReference type="ARBA" id="ARBA00023315"/>
    </source>
</evidence>
<dbReference type="STRING" id="1179773.BN6_25520"/>
<dbReference type="BioCyc" id="SESP1179773:BN6_RS12390-MONOMER"/>
<dbReference type="Gene3D" id="3.40.630.30">
    <property type="match status" value="1"/>
</dbReference>
<sequence>MSTARPAASRSTRTCCAATGEDCTRARNDENQVTERPSPGENPPVAHWTVQPVPVGSAPARALVRTYLADIIGRYYGRPAVGAEVDQALADDPTDDLVAFFVGRLDGRPLGCAGFRMVSSETAELKRLFVHSEARGQGGGAALLAAVEEAAVSIGASSVRLDTRSDLVEARKLYARHGYREVAPFNDDRYAEHWFEKRL</sequence>
<keyword evidence="1" id="KW-0808">Transferase</keyword>
<keyword evidence="6" id="KW-1185">Reference proteome</keyword>
<accession>K0JV49</accession>
<evidence type="ECO:0000256" key="3">
    <source>
        <dbReference type="SAM" id="MobiDB-lite"/>
    </source>
</evidence>
<dbReference type="eggNOG" id="COG0456">
    <property type="taxonomic scope" value="Bacteria"/>
</dbReference>
<dbReference type="PATRIC" id="fig|1179773.3.peg.2556"/>
<dbReference type="GO" id="GO:0016747">
    <property type="term" value="F:acyltransferase activity, transferring groups other than amino-acyl groups"/>
    <property type="evidence" value="ECO:0007669"/>
    <property type="project" value="InterPro"/>
</dbReference>
<name>K0JV49_SACES</name>
<dbReference type="Proteomes" id="UP000006281">
    <property type="component" value="Chromosome"/>
</dbReference>
<keyword evidence="2" id="KW-0012">Acyltransferase</keyword>
<evidence type="ECO:0000313" key="5">
    <source>
        <dbReference type="EMBL" id="CCH29866.1"/>
    </source>
</evidence>
<dbReference type="EMBL" id="HE804045">
    <property type="protein sequence ID" value="CCH29866.1"/>
    <property type="molecule type" value="Genomic_DNA"/>
</dbReference>
<feature type="domain" description="N-acetyltransferase" evidence="4">
    <location>
        <begin position="62"/>
        <end position="199"/>
    </location>
</feature>
<dbReference type="PROSITE" id="PS51186">
    <property type="entry name" value="GNAT"/>
    <property type="match status" value="1"/>
</dbReference>
<evidence type="ECO:0000259" key="4">
    <source>
        <dbReference type="PROSITE" id="PS51186"/>
    </source>
</evidence>
<dbReference type="InterPro" id="IPR016181">
    <property type="entry name" value="Acyl_CoA_acyltransferase"/>
</dbReference>
<dbReference type="AlphaFoldDB" id="K0JV49"/>
<organism evidence="5 6">
    <name type="scientific">Saccharothrix espanaensis (strain ATCC 51144 / DSM 44229 / JCM 9112 / NBRC 15066 / NRRL 15764)</name>
    <dbReference type="NCBI Taxonomy" id="1179773"/>
    <lineage>
        <taxon>Bacteria</taxon>
        <taxon>Bacillati</taxon>
        <taxon>Actinomycetota</taxon>
        <taxon>Actinomycetes</taxon>
        <taxon>Pseudonocardiales</taxon>
        <taxon>Pseudonocardiaceae</taxon>
        <taxon>Saccharothrix</taxon>
    </lineage>
</organism>
<dbReference type="HOGENOM" id="CLU_013985_11_6_11"/>
<dbReference type="SUPFAM" id="SSF55729">
    <property type="entry name" value="Acyl-CoA N-acyltransferases (Nat)"/>
    <property type="match status" value="1"/>
</dbReference>
<dbReference type="PANTHER" id="PTHR43877:SF2">
    <property type="entry name" value="AMINOALKYLPHOSPHONATE N-ACETYLTRANSFERASE-RELATED"/>
    <property type="match status" value="1"/>
</dbReference>
<proteinExistence type="predicted"/>
<feature type="region of interest" description="Disordered" evidence="3">
    <location>
        <begin position="26"/>
        <end position="46"/>
    </location>
</feature>
<evidence type="ECO:0000313" key="6">
    <source>
        <dbReference type="Proteomes" id="UP000006281"/>
    </source>
</evidence>
<dbReference type="InterPro" id="IPR050832">
    <property type="entry name" value="Bact_Acetyltransf"/>
</dbReference>
<gene>
    <name evidence="5" type="ordered locus">BN6_25520</name>
</gene>
<dbReference type="InterPro" id="IPR000182">
    <property type="entry name" value="GNAT_dom"/>
</dbReference>
<dbReference type="CDD" id="cd04301">
    <property type="entry name" value="NAT_SF"/>
    <property type="match status" value="1"/>
</dbReference>
<dbReference type="PANTHER" id="PTHR43877">
    <property type="entry name" value="AMINOALKYLPHOSPHONATE N-ACETYLTRANSFERASE-RELATED-RELATED"/>
    <property type="match status" value="1"/>
</dbReference>
<reference evidence="5 6" key="1">
    <citation type="journal article" date="2012" name="BMC Genomics">
        <title>Complete genome sequence of Saccharothrix espanaensis DSM 44229T and comparison to the other completely sequenced Pseudonocardiaceae.</title>
        <authorList>
            <person name="Strobel T."/>
            <person name="Al-Dilaimi A."/>
            <person name="Blom J."/>
            <person name="Gessner A."/>
            <person name="Kalinowski J."/>
            <person name="Luzhetska M."/>
            <person name="Puhler A."/>
            <person name="Szczepanowski R."/>
            <person name="Bechthold A."/>
            <person name="Ruckert C."/>
        </authorList>
    </citation>
    <scope>NUCLEOTIDE SEQUENCE [LARGE SCALE GENOMIC DNA]</scope>
    <source>
        <strain evidence="6">ATCC 51144 / DSM 44229 / JCM 9112 / NBRC 15066 / NRRL 15764</strain>
    </source>
</reference>